<sequence length="445" mass="46763">MQQQNLTQPDCVDATLPPQESAALAFQHMLASYASLIVTPMVLAGALGWSVDTTIFMLSACLITSGLCTLLQCIGIGQIGIRLPVVQGTTVATIPALIMIGANDGFTAMFGATIIAGGFTFLIAPWWSKLLRFFPPLVTGTVIVIIGLALFPVAVMWMSGGQGFGEQRVAIEDIILGISTLLIIMAVMRWGKGFISRIAILIGLVSGTLLGVLLGKVDFANVANAQWFGIITPFAMGFPTFKLSAILAVLVSMIVTMVESTGDYIAVGAVCDREIKKKHIAAGLRAEGLGTILGGVLNSFPYTTYAQNIGVLRVSGVRSRWVVALCGGFLALLGFFPKLSAIAACVPLAVLGGAGLILFGSIACTGLKILKQVDFDDNHNLIVVAVSLGLAMMVVCNPTFFSIFPDWVEMLLGNAITLGGLSALVLNCVFNGSSHPEEALEVAPH</sequence>
<evidence type="ECO:0000256" key="6">
    <source>
        <dbReference type="ARBA" id="ARBA00022989"/>
    </source>
</evidence>
<organism evidence="9 10">
    <name type="scientific">Ferrimonas aestuarii</name>
    <dbReference type="NCBI Taxonomy" id="2569539"/>
    <lineage>
        <taxon>Bacteria</taxon>
        <taxon>Pseudomonadati</taxon>
        <taxon>Pseudomonadota</taxon>
        <taxon>Gammaproteobacteria</taxon>
        <taxon>Alteromonadales</taxon>
        <taxon>Ferrimonadaceae</taxon>
        <taxon>Ferrimonas</taxon>
    </lineage>
</organism>
<keyword evidence="6 8" id="KW-1133">Transmembrane helix</keyword>
<evidence type="ECO:0000256" key="3">
    <source>
        <dbReference type="ARBA" id="ARBA00022448"/>
    </source>
</evidence>
<dbReference type="Proteomes" id="UP000305675">
    <property type="component" value="Unassembled WGS sequence"/>
</dbReference>
<feature type="transmembrane region" description="Helical" evidence="8">
    <location>
        <begin position="108"/>
        <end position="127"/>
    </location>
</feature>
<dbReference type="Pfam" id="PF00860">
    <property type="entry name" value="Xan_ur_permease"/>
    <property type="match status" value="1"/>
</dbReference>
<comment type="similarity">
    <text evidence="2">Belongs to the nucleobase:cation symporter-2 (NCS2) (TC 2.A.40) family.</text>
</comment>
<feature type="transmembrane region" description="Helical" evidence="8">
    <location>
        <begin position="134"/>
        <end position="157"/>
    </location>
</feature>
<feature type="transmembrane region" description="Helical" evidence="8">
    <location>
        <begin position="321"/>
        <end position="342"/>
    </location>
</feature>
<feature type="transmembrane region" description="Helical" evidence="8">
    <location>
        <begin position="348"/>
        <end position="370"/>
    </location>
</feature>
<evidence type="ECO:0000313" key="9">
    <source>
        <dbReference type="EMBL" id="TKB56510.1"/>
    </source>
</evidence>
<dbReference type="PANTHER" id="PTHR42810:SF4">
    <property type="entry name" value="URIC ACID TRANSPORTER UACT"/>
    <property type="match status" value="1"/>
</dbReference>
<dbReference type="InterPro" id="IPR006043">
    <property type="entry name" value="NCS2"/>
</dbReference>
<dbReference type="NCBIfam" id="NF037981">
    <property type="entry name" value="NCS2_1"/>
    <property type="match status" value="1"/>
</dbReference>
<feature type="transmembrane region" description="Helical" evidence="8">
    <location>
        <begin position="83"/>
        <end position="102"/>
    </location>
</feature>
<evidence type="ECO:0000256" key="2">
    <source>
        <dbReference type="ARBA" id="ARBA00008821"/>
    </source>
</evidence>
<feature type="transmembrane region" description="Helical" evidence="8">
    <location>
        <begin position="55"/>
        <end position="76"/>
    </location>
</feature>
<dbReference type="PANTHER" id="PTHR42810">
    <property type="entry name" value="PURINE PERMEASE C1399.01C-RELATED"/>
    <property type="match status" value="1"/>
</dbReference>
<keyword evidence="4" id="KW-1003">Cell membrane</keyword>
<evidence type="ECO:0000313" key="10">
    <source>
        <dbReference type="Proteomes" id="UP000305675"/>
    </source>
</evidence>
<feature type="transmembrane region" description="Helical" evidence="8">
    <location>
        <begin position="410"/>
        <end position="430"/>
    </location>
</feature>
<dbReference type="InterPro" id="IPR006042">
    <property type="entry name" value="Xan_ur_permease"/>
</dbReference>
<evidence type="ECO:0000256" key="7">
    <source>
        <dbReference type="ARBA" id="ARBA00023136"/>
    </source>
</evidence>
<feature type="transmembrane region" description="Helical" evidence="8">
    <location>
        <begin position="30"/>
        <end position="49"/>
    </location>
</feature>
<comment type="caution">
    <text evidence="9">The sequence shown here is derived from an EMBL/GenBank/DDBJ whole genome shotgun (WGS) entry which is preliminary data.</text>
</comment>
<keyword evidence="10" id="KW-1185">Reference proteome</keyword>
<name>A0A4U1BSK4_9GAMM</name>
<feature type="transmembrane region" description="Helical" evidence="8">
    <location>
        <begin position="382"/>
        <end position="404"/>
    </location>
</feature>
<evidence type="ECO:0000256" key="5">
    <source>
        <dbReference type="ARBA" id="ARBA00022692"/>
    </source>
</evidence>
<evidence type="ECO:0000256" key="1">
    <source>
        <dbReference type="ARBA" id="ARBA00004651"/>
    </source>
</evidence>
<keyword evidence="3" id="KW-0813">Transport</keyword>
<dbReference type="GO" id="GO:0042907">
    <property type="term" value="F:xanthine transmembrane transporter activity"/>
    <property type="evidence" value="ECO:0007669"/>
    <property type="project" value="TreeGrafter"/>
</dbReference>
<dbReference type="OrthoDB" id="9805749at2"/>
<dbReference type="GO" id="GO:0005886">
    <property type="term" value="C:plasma membrane"/>
    <property type="evidence" value="ECO:0007669"/>
    <property type="project" value="UniProtKB-SubCell"/>
</dbReference>
<proteinExistence type="inferred from homology"/>
<dbReference type="InterPro" id="IPR017588">
    <property type="entry name" value="UacT-like"/>
</dbReference>
<dbReference type="PROSITE" id="PS01116">
    <property type="entry name" value="XANTH_URACIL_PERMASE"/>
    <property type="match status" value="1"/>
</dbReference>
<protein>
    <submittedName>
        <fullName evidence="9">Purine permease</fullName>
    </submittedName>
</protein>
<accession>A0A4U1BSK4</accession>
<dbReference type="NCBIfam" id="TIGR03173">
    <property type="entry name" value="pbuX"/>
    <property type="match status" value="1"/>
</dbReference>
<feature type="transmembrane region" description="Helical" evidence="8">
    <location>
        <begin position="227"/>
        <end position="251"/>
    </location>
</feature>
<keyword evidence="5 8" id="KW-0812">Transmembrane</keyword>
<evidence type="ECO:0000256" key="4">
    <source>
        <dbReference type="ARBA" id="ARBA00022475"/>
    </source>
</evidence>
<dbReference type="EMBL" id="SWCJ01000003">
    <property type="protein sequence ID" value="TKB56510.1"/>
    <property type="molecule type" value="Genomic_DNA"/>
</dbReference>
<evidence type="ECO:0000256" key="8">
    <source>
        <dbReference type="SAM" id="Phobius"/>
    </source>
</evidence>
<comment type="subcellular location">
    <subcellularLocation>
        <location evidence="1">Cell membrane</location>
        <topology evidence="1">Multi-pass membrane protein</topology>
    </subcellularLocation>
</comment>
<feature type="transmembrane region" description="Helical" evidence="8">
    <location>
        <begin position="169"/>
        <end position="187"/>
    </location>
</feature>
<feature type="transmembrane region" description="Helical" evidence="8">
    <location>
        <begin position="194"/>
        <end position="215"/>
    </location>
</feature>
<keyword evidence="7 8" id="KW-0472">Membrane</keyword>
<gene>
    <name evidence="9" type="ORF">FCL42_05095</name>
</gene>
<reference evidence="9 10" key="1">
    <citation type="submission" date="2019-04" db="EMBL/GenBank/DDBJ databases">
        <authorList>
            <person name="Hwang J.C."/>
        </authorList>
    </citation>
    <scope>NUCLEOTIDE SEQUENCE [LARGE SCALE GENOMIC DNA]</scope>
    <source>
        <strain evidence="9 10">IMCC35002</strain>
    </source>
</reference>
<dbReference type="RefSeq" id="WP_136862314.1">
    <property type="nucleotide sequence ID" value="NZ_SWCJ01000003.1"/>
</dbReference>
<dbReference type="AlphaFoldDB" id="A0A4U1BSK4"/>
<dbReference type="NCBIfam" id="TIGR00801">
    <property type="entry name" value="ncs2"/>
    <property type="match status" value="1"/>
</dbReference>